<dbReference type="AlphaFoldDB" id="A0AAW0QDV5"/>
<feature type="transmembrane region" description="Helical" evidence="2">
    <location>
        <begin position="21"/>
        <end position="48"/>
    </location>
</feature>
<keyword evidence="2" id="KW-0472">Membrane</keyword>
<dbReference type="EMBL" id="JAQQWP010000009">
    <property type="protein sequence ID" value="KAK8100434.1"/>
    <property type="molecule type" value="Genomic_DNA"/>
</dbReference>
<evidence type="ECO:0000256" key="1">
    <source>
        <dbReference type="SAM" id="MobiDB-lite"/>
    </source>
</evidence>
<name>A0AAW0QDV5_9PEZI</name>
<evidence type="ECO:0000313" key="4">
    <source>
        <dbReference type="Proteomes" id="UP001392437"/>
    </source>
</evidence>
<organism evidence="3 4">
    <name type="scientific">Apiospora kogelbergensis</name>
    <dbReference type="NCBI Taxonomy" id="1337665"/>
    <lineage>
        <taxon>Eukaryota</taxon>
        <taxon>Fungi</taxon>
        <taxon>Dikarya</taxon>
        <taxon>Ascomycota</taxon>
        <taxon>Pezizomycotina</taxon>
        <taxon>Sordariomycetes</taxon>
        <taxon>Xylariomycetidae</taxon>
        <taxon>Amphisphaeriales</taxon>
        <taxon>Apiosporaceae</taxon>
        <taxon>Apiospora</taxon>
    </lineage>
</organism>
<comment type="caution">
    <text evidence="3">The sequence shown here is derived from an EMBL/GenBank/DDBJ whole genome shotgun (WGS) entry which is preliminary data.</text>
</comment>
<evidence type="ECO:0000313" key="3">
    <source>
        <dbReference type="EMBL" id="KAK8100434.1"/>
    </source>
</evidence>
<keyword evidence="2" id="KW-0812">Transmembrane</keyword>
<proteinExistence type="predicted"/>
<keyword evidence="2" id="KW-1133">Transmembrane helix</keyword>
<feature type="region of interest" description="Disordered" evidence="1">
    <location>
        <begin position="117"/>
        <end position="145"/>
    </location>
</feature>
<reference evidence="3 4" key="1">
    <citation type="submission" date="2023-01" db="EMBL/GenBank/DDBJ databases">
        <title>Analysis of 21 Apiospora genomes using comparative genomics revels a genus with tremendous synthesis potential of carbohydrate active enzymes and secondary metabolites.</title>
        <authorList>
            <person name="Sorensen T."/>
        </authorList>
    </citation>
    <scope>NUCLEOTIDE SEQUENCE [LARGE SCALE GENOMIC DNA]</scope>
    <source>
        <strain evidence="3 4">CBS 117206</strain>
    </source>
</reference>
<keyword evidence="4" id="KW-1185">Reference proteome</keyword>
<evidence type="ECO:0000256" key="2">
    <source>
        <dbReference type="SAM" id="Phobius"/>
    </source>
</evidence>
<feature type="compositionally biased region" description="Polar residues" evidence="1">
    <location>
        <begin position="117"/>
        <end position="143"/>
    </location>
</feature>
<evidence type="ECO:0008006" key="5">
    <source>
        <dbReference type="Google" id="ProtNLM"/>
    </source>
</evidence>
<protein>
    <recommendedName>
        <fullName evidence="5">Transmembrane protein</fullName>
    </recommendedName>
</protein>
<sequence>MPNTHSNPNSFTDVSSSDRLLVLELAYIIAACFCVAVPTLTMVAWAWLFCCSVAQHEGILEVHSALEESSAAPVASMPCRRRWISRKTRRPRMFRYLFNGKAKNSTKAEEDVELQMTSPPAQSSQLPRWKPQKTTPGDTQATISGMMGPRRVDRLRGPLDWYGL</sequence>
<dbReference type="Proteomes" id="UP001392437">
    <property type="component" value="Unassembled WGS sequence"/>
</dbReference>
<gene>
    <name evidence="3" type="ORF">PG999_010808</name>
</gene>
<accession>A0AAW0QDV5</accession>